<name>A0A183FGB2_HELPZ</name>
<keyword evidence="2" id="KW-1133">Transmembrane helix</keyword>
<evidence type="ECO:0000256" key="1">
    <source>
        <dbReference type="SAM" id="MobiDB-lite"/>
    </source>
</evidence>
<dbReference type="GO" id="GO:0034066">
    <property type="term" value="C:Ric1-Rgp1 guanyl-nucleotide exchange factor complex"/>
    <property type="evidence" value="ECO:0007669"/>
    <property type="project" value="InterPro"/>
</dbReference>
<dbReference type="WBParaSite" id="HPBE_0000567401-mRNA-1">
    <property type="protein sequence ID" value="HPBE_0000567401-mRNA-1"/>
    <property type="gene ID" value="HPBE_0000567401"/>
</dbReference>
<dbReference type="GO" id="GO:0005829">
    <property type="term" value="C:cytosol"/>
    <property type="evidence" value="ECO:0007669"/>
    <property type="project" value="TreeGrafter"/>
</dbReference>
<sequence>MKLLVGENSNRGTTEGLAQMLQLMSWFSAAGYIDWVFLICVVSRDAVQLRREINAESVKKAGLEAFKHTLLGCNELIEWASQNCLGYVSILQLFAGHLDIVAEAAGLPRRSTMKRRSLQRGRSSTEKAAPFKLDGPPSERLVRPPRAIEGNPKLQQSFGVPDRRVRGRSRSVDRGTDYVVSSTEEDNQSCAIT</sequence>
<feature type="transmembrane region" description="Helical" evidence="2">
    <location>
        <begin position="20"/>
        <end position="42"/>
    </location>
</feature>
<evidence type="ECO:0000313" key="5">
    <source>
        <dbReference type="WBParaSite" id="HPBE_0000567401-mRNA-1"/>
    </source>
</evidence>
<dbReference type="InterPro" id="IPR040096">
    <property type="entry name" value="Ric1"/>
</dbReference>
<dbReference type="PANTHER" id="PTHR22746:SF10">
    <property type="entry name" value="GUANINE NUCLEOTIDE EXCHANGE FACTOR SUBUNIT RIC1"/>
    <property type="match status" value="1"/>
</dbReference>
<dbReference type="GO" id="GO:0006886">
    <property type="term" value="P:intracellular protein transport"/>
    <property type="evidence" value="ECO:0007669"/>
    <property type="project" value="InterPro"/>
</dbReference>
<dbReference type="GO" id="GO:0000139">
    <property type="term" value="C:Golgi membrane"/>
    <property type="evidence" value="ECO:0007669"/>
    <property type="project" value="TreeGrafter"/>
</dbReference>
<reference evidence="3 4" key="1">
    <citation type="submission" date="2018-11" db="EMBL/GenBank/DDBJ databases">
        <authorList>
            <consortium name="Pathogen Informatics"/>
        </authorList>
    </citation>
    <scope>NUCLEOTIDE SEQUENCE [LARGE SCALE GENOMIC DNA]</scope>
</reference>
<proteinExistence type="predicted"/>
<feature type="region of interest" description="Disordered" evidence="1">
    <location>
        <begin position="112"/>
        <end position="193"/>
    </location>
</feature>
<accession>A0A183FGB2</accession>
<gene>
    <name evidence="3" type="ORF">HPBE_LOCUS5675</name>
</gene>
<evidence type="ECO:0000256" key="2">
    <source>
        <dbReference type="SAM" id="Phobius"/>
    </source>
</evidence>
<dbReference type="Proteomes" id="UP000050761">
    <property type="component" value="Unassembled WGS sequence"/>
</dbReference>
<protein>
    <submittedName>
        <fullName evidence="3 5">Uncharacterized protein</fullName>
    </submittedName>
</protein>
<evidence type="ECO:0000313" key="3">
    <source>
        <dbReference type="EMBL" id="VDO65445.1"/>
    </source>
</evidence>
<evidence type="ECO:0000313" key="4">
    <source>
        <dbReference type="Proteomes" id="UP000050761"/>
    </source>
</evidence>
<dbReference type="AlphaFoldDB" id="A0A183FGB2"/>
<dbReference type="OrthoDB" id="5851642at2759"/>
<dbReference type="EMBL" id="UZAH01025518">
    <property type="protein sequence ID" value="VDO65445.1"/>
    <property type="molecule type" value="Genomic_DNA"/>
</dbReference>
<keyword evidence="2" id="KW-0472">Membrane</keyword>
<dbReference type="PANTHER" id="PTHR22746">
    <property type="entry name" value="RAB6A-GEF COMPLEX PARTNER PROTEIN 1"/>
    <property type="match status" value="1"/>
</dbReference>
<organism evidence="4 5">
    <name type="scientific">Heligmosomoides polygyrus</name>
    <name type="common">Parasitic roundworm</name>
    <dbReference type="NCBI Taxonomy" id="6339"/>
    <lineage>
        <taxon>Eukaryota</taxon>
        <taxon>Metazoa</taxon>
        <taxon>Ecdysozoa</taxon>
        <taxon>Nematoda</taxon>
        <taxon>Chromadorea</taxon>
        <taxon>Rhabditida</taxon>
        <taxon>Rhabditina</taxon>
        <taxon>Rhabditomorpha</taxon>
        <taxon>Strongyloidea</taxon>
        <taxon>Heligmosomidae</taxon>
        <taxon>Heligmosomoides</taxon>
    </lineage>
</organism>
<reference evidence="5" key="2">
    <citation type="submission" date="2019-09" db="UniProtKB">
        <authorList>
            <consortium name="WormBaseParasite"/>
        </authorList>
    </citation>
    <scope>IDENTIFICATION</scope>
</reference>
<keyword evidence="2" id="KW-0812">Transmembrane</keyword>
<accession>A0A3P8AYC4</accession>
<keyword evidence="4" id="KW-1185">Reference proteome</keyword>
<dbReference type="GO" id="GO:0042147">
    <property type="term" value="P:retrograde transport, endosome to Golgi"/>
    <property type="evidence" value="ECO:0007669"/>
    <property type="project" value="TreeGrafter"/>
</dbReference>